<dbReference type="GO" id="GO:0046654">
    <property type="term" value="P:tetrahydrofolate biosynthetic process"/>
    <property type="evidence" value="ECO:0007669"/>
    <property type="project" value="UniProtKB-UniPathway"/>
</dbReference>
<comment type="function">
    <text evidence="10">Catalyzes the transfer of pyrophosphate from adenosine triphosphate (ATP) to 6-hydroxymethyl-7,8-dihydropterin, an enzymatic step in folate biosynthesis pathway.</text>
</comment>
<evidence type="ECO:0000256" key="8">
    <source>
        <dbReference type="ARBA" id="ARBA00022840"/>
    </source>
</evidence>
<dbReference type="PANTHER" id="PTHR43071:SF1">
    <property type="entry name" value="2-AMINO-4-HYDROXY-6-HYDROXYMETHYLDIHYDROPTERIDINE PYROPHOSPHOKINASE"/>
    <property type="match status" value="1"/>
</dbReference>
<dbReference type="PROSITE" id="PS00794">
    <property type="entry name" value="HPPK"/>
    <property type="match status" value="1"/>
</dbReference>
<dbReference type="SUPFAM" id="SSF55083">
    <property type="entry name" value="6-hydroxymethyl-7,8-dihydropterin pyrophosphokinase, HPPK"/>
    <property type="match status" value="1"/>
</dbReference>
<keyword evidence="6" id="KW-0547">Nucleotide-binding</keyword>
<evidence type="ECO:0000256" key="1">
    <source>
        <dbReference type="ARBA" id="ARBA00005051"/>
    </source>
</evidence>
<comment type="pathway">
    <text evidence="1">Cofactor biosynthesis; tetrahydrofolate biosynthesis; 2-amino-4-hydroxy-6-hydroxymethyl-7,8-dihydropteridine diphosphate from 7,8-dihydroneopterin triphosphate: step 4/4.</text>
</comment>
<sequence>MDEIFFPWFRLRSAAPGFPWIKIFSRTKIRVVKAIVVEELHKAYIGIGANLGDPMTTARSTLAALASLPGTTLLSSSMFYRSPPLGPVRQPDFINAVAAIRTPLAPLALLSRLQSIERRYGRVRNGVRWGPRTLDLDLLLYEDLLINEDTLTVPHPGLCQRAFVLYPLYEIAPDLEIPGHGPLVRLLEAVAGQRIRIADDSGSSRIPDHVLQ</sequence>
<evidence type="ECO:0000256" key="6">
    <source>
        <dbReference type="ARBA" id="ARBA00022741"/>
    </source>
</evidence>
<dbReference type="GO" id="GO:0005524">
    <property type="term" value="F:ATP binding"/>
    <property type="evidence" value="ECO:0007669"/>
    <property type="project" value="UniProtKB-KW"/>
</dbReference>
<evidence type="ECO:0000256" key="9">
    <source>
        <dbReference type="ARBA" id="ARBA00022909"/>
    </source>
</evidence>
<feature type="domain" description="7,8-dihydro-6-hydroxymethylpterin-pyrophosphokinase" evidence="13">
    <location>
        <begin position="128"/>
        <end position="139"/>
    </location>
</feature>
<comment type="similarity">
    <text evidence="2">Belongs to the HPPK family.</text>
</comment>
<keyword evidence="8" id="KW-0067">ATP-binding</keyword>
<dbReference type="PANTHER" id="PTHR43071">
    <property type="entry name" value="2-AMINO-4-HYDROXY-6-HYDROXYMETHYLDIHYDROPTERIDINE PYROPHOSPHOKINASE"/>
    <property type="match status" value="1"/>
</dbReference>
<dbReference type="AlphaFoldDB" id="A0A450U0X5"/>
<dbReference type="UniPathway" id="UPA00077">
    <property type="reaction ID" value="UER00155"/>
</dbReference>
<dbReference type="Gene3D" id="3.30.70.560">
    <property type="entry name" value="7,8-Dihydro-6-hydroxymethylpterin-pyrophosphokinase HPPK"/>
    <property type="match status" value="1"/>
</dbReference>
<proteinExistence type="inferred from homology"/>
<evidence type="ECO:0000259" key="13">
    <source>
        <dbReference type="PROSITE" id="PS00794"/>
    </source>
</evidence>
<evidence type="ECO:0000256" key="4">
    <source>
        <dbReference type="ARBA" id="ARBA00016218"/>
    </source>
</evidence>
<evidence type="ECO:0000256" key="10">
    <source>
        <dbReference type="ARBA" id="ARBA00029409"/>
    </source>
</evidence>
<evidence type="ECO:0000313" key="14">
    <source>
        <dbReference type="EMBL" id="VFJ75912.1"/>
    </source>
</evidence>
<gene>
    <name evidence="14" type="ORF">BECKFW1821C_GA0114237_10939</name>
</gene>
<dbReference type="EC" id="2.7.6.3" evidence="3"/>
<evidence type="ECO:0000256" key="7">
    <source>
        <dbReference type="ARBA" id="ARBA00022777"/>
    </source>
</evidence>
<dbReference type="Pfam" id="PF01288">
    <property type="entry name" value="HPPK"/>
    <property type="match status" value="1"/>
</dbReference>
<dbReference type="InterPro" id="IPR000550">
    <property type="entry name" value="Hppk"/>
</dbReference>
<evidence type="ECO:0000256" key="12">
    <source>
        <dbReference type="ARBA" id="ARBA00033413"/>
    </source>
</evidence>
<accession>A0A450U0X5</accession>
<dbReference type="GO" id="GO:0046656">
    <property type="term" value="P:folic acid biosynthetic process"/>
    <property type="evidence" value="ECO:0007669"/>
    <property type="project" value="UniProtKB-KW"/>
</dbReference>
<name>A0A450U0X5_9GAMM</name>
<keyword evidence="5" id="KW-0808">Transferase</keyword>
<dbReference type="GO" id="GO:0003848">
    <property type="term" value="F:2-amino-4-hydroxy-6-hydroxymethyldihydropteridine diphosphokinase activity"/>
    <property type="evidence" value="ECO:0007669"/>
    <property type="project" value="UniProtKB-EC"/>
</dbReference>
<dbReference type="NCBIfam" id="TIGR01498">
    <property type="entry name" value="folK"/>
    <property type="match status" value="1"/>
</dbReference>
<keyword evidence="7 14" id="KW-0418">Kinase</keyword>
<protein>
    <recommendedName>
        <fullName evidence="4">2-amino-4-hydroxy-6-hydroxymethyldihydropteridine pyrophosphokinase</fullName>
        <ecNumber evidence="3">2.7.6.3</ecNumber>
    </recommendedName>
    <alternativeName>
        <fullName evidence="11">6-hydroxymethyl-7,8-dihydropterin pyrophosphokinase</fullName>
    </alternativeName>
    <alternativeName>
        <fullName evidence="12">7,8-dihydro-6-hydroxymethylpterin-pyrophosphokinase</fullName>
    </alternativeName>
</protein>
<keyword evidence="9" id="KW-0289">Folate biosynthesis</keyword>
<evidence type="ECO:0000256" key="2">
    <source>
        <dbReference type="ARBA" id="ARBA00005810"/>
    </source>
</evidence>
<dbReference type="GO" id="GO:0016301">
    <property type="term" value="F:kinase activity"/>
    <property type="evidence" value="ECO:0007669"/>
    <property type="project" value="UniProtKB-KW"/>
</dbReference>
<evidence type="ECO:0000256" key="11">
    <source>
        <dbReference type="ARBA" id="ARBA00029766"/>
    </source>
</evidence>
<dbReference type="InterPro" id="IPR035907">
    <property type="entry name" value="Hppk_sf"/>
</dbReference>
<reference evidence="14" key="1">
    <citation type="submission" date="2019-02" db="EMBL/GenBank/DDBJ databases">
        <authorList>
            <person name="Gruber-Vodicka R. H."/>
            <person name="Seah K. B. B."/>
        </authorList>
    </citation>
    <scope>NUCLEOTIDE SEQUENCE</scope>
    <source>
        <strain evidence="14">BECK_BZ131</strain>
    </source>
</reference>
<organism evidence="14">
    <name type="scientific">Candidatus Kentrum sp. FW</name>
    <dbReference type="NCBI Taxonomy" id="2126338"/>
    <lineage>
        <taxon>Bacteria</taxon>
        <taxon>Pseudomonadati</taxon>
        <taxon>Pseudomonadota</taxon>
        <taxon>Gammaproteobacteria</taxon>
        <taxon>Candidatus Kentrum</taxon>
    </lineage>
</organism>
<evidence type="ECO:0000256" key="5">
    <source>
        <dbReference type="ARBA" id="ARBA00022679"/>
    </source>
</evidence>
<evidence type="ECO:0000256" key="3">
    <source>
        <dbReference type="ARBA" id="ARBA00013253"/>
    </source>
</evidence>
<dbReference type="CDD" id="cd00483">
    <property type="entry name" value="HPPK"/>
    <property type="match status" value="1"/>
</dbReference>
<dbReference type="EMBL" id="CAADFE010000093">
    <property type="protein sequence ID" value="VFJ75912.1"/>
    <property type="molecule type" value="Genomic_DNA"/>
</dbReference>